<feature type="region of interest" description="Disordered" evidence="1">
    <location>
        <begin position="20"/>
        <end position="141"/>
    </location>
</feature>
<evidence type="ECO:0000313" key="2">
    <source>
        <dbReference type="EMBL" id="KAJ3585093.1"/>
    </source>
</evidence>
<keyword evidence="3" id="KW-1185">Reference proteome</keyword>
<accession>A0A9Q0DCI2</accession>
<evidence type="ECO:0000313" key="3">
    <source>
        <dbReference type="Proteomes" id="UP001148018"/>
    </source>
</evidence>
<proteinExistence type="predicted"/>
<sequence length="141" mass="16379">MRDRGPSYRWRHAKPSFRRVTFSVTSQEPQEPRGHQGSLQSCCYDSGPDDSETPSDKDSSGGPQPGALPLPEDGYQRTTPDGSVGEEEHMENGTGFRHRETIQRDHTERPRRETTQRETRQRDQIDHTERPDRERPHRETR</sequence>
<name>A0A9Q0DCI2_9TELE</name>
<protein>
    <submittedName>
        <fullName evidence="2">Uncharacterized protein</fullName>
    </submittedName>
</protein>
<reference evidence="2" key="1">
    <citation type="submission" date="2022-07" db="EMBL/GenBank/DDBJ databases">
        <title>Chromosome-level genome of Muraenolepis orangiensis.</title>
        <authorList>
            <person name="Kim J."/>
        </authorList>
    </citation>
    <scope>NUCLEOTIDE SEQUENCE</scope>
    <source>
        <strain evidence="2">KU_S4_2022</strain>
        <tissue evidence="2">Muscle</tissue>
    </source>
</reference>
<dbReference type="OrthoDB" id="9017167at2759"/>
<gene>
    <name evidence="2" type="ORF">NHX12_013815</name>
</gene>
<evidence type="ECO:0000256" key="1">
    <source>
        <dbReference type="SAM" id="MobiDB-lite"/>
    </source>
</evidence>
<organism evidence="2 3">
    <name type="scientific">Muraenolepis orangiensis</name>
    <name type="common">Patagonian moray cod</name>
    <dbReference type="NCBI Taxonomy" id="630683"/>
    <lineage>
        <taxon>Eukaryota</taxon>
        <taxon>Metazoa</taxon>
        <taxon>Chordata</taxon>
        <taxon>Craniata</taxon>
        <taxon>Vertebrata</taxon>
        <taxon>Euteleostomi</taxon>
        <taxon>Actinopterygii</taxon>
        <taxon>Neopterygii</taxon>
        <taxon>Teleostei</taxon>
        <taxon>Neoteleostei</taxon>
        <taxon>Acanthomorphata</taxon>
        <taxon>Zeiogadaria</taxon>
        <taxon>Gadariae</taxon>
        <taxon>Gadiformes</taxon>
        <taxon>Muraenolepidoidei</taxon>
        <taxon>Muraenolepididae</taxon>
        <taxon>Muraenolepis</taxon>
    </lineage>
</organism>
<comment type="caution">
    <text evidence="2">The sequence shown here is derived from an EMBL/GenBank/DDBJ whole genome shotgun (WGS) entry which is preliminary data.</text>
</comment>
<dbReference type="EMBL" id="JANIIK010000118">
    <property type="protein sequence ID" value="KAJ3585093.1"/>
    <property type="molecule type" value="Genomic_DNA"/>
</dbReference>
<feature type="compositionally biased region" description="Basic and acidic residues" evidence="1">
    <location>
        <begin position="86"/>
        <end position="141"/>
    </location>
</feature>
<dbReference type="AlphaFoldDB" id="A0A9Q0DCI2"/>
<dbReference type="Proteomes" id="UP001148018">
    <property type="component" value="Unassembled WGS sequence"/>
</dbReference>